<name>A0A8B8AIJ3_CRAVI</name>
<dbReference type="Pfam" id="PF15227">
    <property type="entry name" value="zf-C3HC4_4"/>
    <property type="match status" value="1"/>
</dbReference>
<accession>A0A8B8AIJ3</accession>
<protein>
    <submittedName>
        <fullName evidence="8">Tripartite motif-containing protein 59-like</fullName>
    </submittedName>
</protein>
<dbReference type="InterPro" id="IPR001841">
    <property type="entry name" value="Znf_RING"/>
</dbReference>
<dbReference type="InterPro" id="IPR017907">
    <property type="entry name" value="Znf_RING_CS"/>
</dbReference>
<dbReference type="GO" id="GO:0061630">
    <property type="term" value="F:ubiquitin protein ligase activity"/>
    <property type="evidence" value="ECO:0007669"/>
    <property type="project" value="TreeGrafter"/>
</dbReference>
<evidence type="ECO:0000256" key="1">
    <source>
        <dbReference type="ARBA" id="ARBA00022723"/>
    </source>
</evidence>
<evidence type="ECO:0000313" key="7">
    <source>
        <dbReference type="Proteomes" id="UP000694844"/>
    </source>
</evidence>
<organism evidence="7 8">
    <name type="scientific">Crassostrea virginica</name>
    <name type="common">Eastern oyster</name>
    <dbReference type="NCBI Taxonomy" id="6565"/>
    <lineage>
        <taxon>Eukaryota</taxon>
        <taxon>Metazoa</taxon>
        <taxon>Spiralia</taxon>
        <taxon>Lophotrochozoa</taxon>
        <taxon>Mollusca</taxon>
        <taxon>Bivalvia</taxon>
        <taxon>Autobranchia</taxon>
        <taxon>Pteriomorphia</taxon>
        <taxon>Ostreida</taxon>
        <taxon>Ostreoidea</taxon>
        <taxon>Ostreidae</taxon>
        <taxon>Crassostrea</taxon>
    </lineage>
</organism>
<evidence type="ECO:0000313" key="8">
    <source>
        <dbReference type="RefSeq" id="XP_022290368.1"/>
    </source>
</evidence>
<dbReference type="SMART" id="SM00184">
    <property type="entry name" value="RING"/>
    <property type="match status" value="1"/>
</dbReference>
<keyword evidence="5" id="KW-1133">Transmembrane helix</keyword>
<dbReference type="PROSITE" id="PS50089">
    <property type="entry name" value="ZF_RING_2"/>
    <property type="match status" value="1"/>
</dbReference>
<dbReference type="PANTHER" id="PTHR22791:SF6">
    <property type="entry name" value="RING-TYPE DOMAIN-CONTAINING PROTEIN"/>
    <property type="match status" value="1"/>
</dbReference>
<dbReference type="SUPFAM" id="SSF57850">
    <property type="entry name" value="RING/U-box"/>
    <property type="match status" value="1"/>
</dbReference>
<keyword evidence="5" id="KW-0472">Membrane</keyword>
<evidence type="ECO:0000256" key="4">
    <source>
        <dbReference type="PROSITE-ProRule" id="PRU00175"/>
    </source>
</evidence>
<evidence type="ECO:0000256" key="5">
    <source>
        <dbReference type="SAM" id="Phobius"/>
    </source>
</evidence>
<reference evidence="8" key="1">
    <citation type="submission" date="2025-08" db="UniProtKB">
        <authorList>
            <consortium name="RefSeq"/>
        </authorList>
    </citation>
    <scope>IDENTIFICATION</scope>
    <source>
        <tissue evidence="8">Whole sample</tissue>
    </source>
</reference>
<dbReference type="GO" id="GO:0016567">
    <property type="term" value="P:protein ubiquitination"/>
    <property type="evidence" value="ECO:0007669"/>
    <property type="project" value="TreeGrafter"/>
</dbReference>
<dbReference type="PROSITE" id="PS00518">
    <property type="entry name" value="ZF_RING_1"/>
    <property type="match status" value="1"/>
</dbReference>
<dbReference type="KEGG" id="cvn:111102005"/>
<dbReference type="GO" id="GO:0008270">
    <property type="term" value="F:zinc ion binding"/>
    <property type="evidence" value="ECO:0007669"/>
    <property type="project" value="UniProtKB-KW"/>
</dbReference>
<keyword evidence="7" id="KW-1185">Reference proteome</keyword>
<dbReference type="InterPro" id="IPR013083">
    <property type="entry name" value="Znf_RING/FYVE/PHD"/>
</dbReference>
<feature type="transmembrane region" description="Helical" evidence="5">
    <location>
        <begin position="256"/>
        <end position="273"/>
    </location>
</feature>
<keyword evidence="2 4" id="KW-0863">Zinc-finger</keyword>
<dbReference type="OrthoDB" id="6105938at2759"/>
<dbReference type="Proteomes" id="UP000694844">
    <property type="component" value="Chromosome 6"/>
</dbReference>
<proteinExistence type="predicted"/>
<dbReference type="RefSeq" id="XP_022290368.1">
    <property type="nucleotide sequence ID" value="XM_022434660.1"/>
</dbReference>
<keyword evidence="3" id="KW-0862">Zinc</keyword>
<keyword evidence="5" id="KW-0812">Transmembrane</keyword>
<keyword evidence="1" id="KW-0479">Metal-binding</keyword>
<evidence type="ECO:0000259" key="6">
    <source>
        <dbReference type="PROSITE" id="PS50089"/>
    </source>
</evidence>
<evidence type="ECO:0000256" key="3">
    <source>
        <dbReference type="ARBA" id="ARBA00022833"/>
    </source>
</evidence>
<gene>
    <name evidence="8" type="primary">LOC111102005</name>
</gene>
<sequence>MPTEDKQLSPTEVVKALKCGVCWGYFNRPHTLKCGHSFCLRCLYKVCKITRENNDHVLLSLLKFPCPTCRSPMRVRYILQRHACVNFAIQEYVNHWRKERNHVREMHKLEVRSVSCQHSAGGGEREDNNVPEEDCTSVSAMEYNHVTTRLDVSSFLSDVATSVSSASCLDLTSDDTDFTVDSSSEDTDDLDYHLGIREGRGRARNQGLRGSFRNFVEDIVLTFQDMFRSPNRSIMALIWCGYTFSIMLIANGFFPYMILYSLLFLLIMYAETIQERRN</sequence>
<dbReference type="Gene3D" id="3.30.40.10">
    <property type="entry name" value="Zinc/RING finger domain, C3HC4 (zinc finger)"/>
    <property type="match status" value="1"/>
</dbReference>
<dbReference type="GeneID" id="111102005"/>
<dbReference type="AlphaFoldDB" id="A0A8B8AIJ3"/>
<feature type="domain" description="RING-type" evidence="6">
    <location>
        <begin position="19"/>
        <end position="70"/>
    </location>
</feature>
<evidence type="ECO:0000256" key="2">
    <source>
        <dbReference type="ARBA" id="ARBA00022771"/>
    </source>
</evidence>
<dbReference type="InterPro" id="IPR051435">
    <property type="entry name" value="RING_finger_E3_ubiq-ligases"/>
</dbReference>
<dbReference type="PANTHER" id="PTHR22791">
    <property type="entry name" value="RING-TYPE DOMAIN-CONTAINING PROTEIN"/>
    <property type="match status" value="1"/>
</dbReference>